<keyword evidence="3" id="KW-0472">Membrane</keyword>
<dbReference type="Pfam" id="PF14362">
    <property type="entry name" value="DUF4407"/>
    <property type="match status" value="1"/>
</dbReference>
<proteinExistence type="predicted"/>
<dbReference type="Proteomes" id="UP000249341">
    <property type="component" value="Unassembled WGS sequence"/>
</dbReference>
<dbReference type="RefSeq" id="WP_111654862.1">
    <property type="nucleotide sequence ID" value="NZ_JACHWI010000002.1"/>
</dbReference>
<dbReference type="InterPro" id="IPR025519">
    <property type="entry name" value="DUF4407"/>
</dbReference>
<keyword evidence="1" id="KW-0175">Coiled coil</keyword>
<feature type="transmembrane region" description="Helical" evidence="3">
    <location>
        <begin position="56"/>
        <end position="75"/>
    </location>
</feature>
<organism evidence="4 5">
    <name type="scientific">Actinoplanes lutulentus</name>
    <dbReference type="NCBI Taxonomy" id="1287878"/>
    <lineage>
        <taxon>Bacteria</taxon>
        <taxon>Bacillati</taxon>
        <taxon>Actinomycetota</taxon>
        <taxon>Actinomycetes</taxon>
        <taxon>Micromonosporales</taxon>
        <taxon>Micromonosporaceae</taxon>
        <taxon>Actinoplanes</taxon>
    </lineage>
</organism>
<comment type="caution">
    <text evidence="4">The sequence shown here is derived from an EMBL/GenBank/DDBJ whole genome shotgun (WGS) entry which is preliminary data.</text>
</comment>
<evidence type="ECO:0000256" key="3">
    <source>
        <dbReference type="SAM" id="Phobius"/>
    </source>
</evidence>
<reference evidence="4 5" key="1">
    <citation type="submission" date="2018-06" db="EMBL/GenBank/DDBJ databases">
        <title>Genomic Encyclopedia of Type Strains, Phase III (KMG-III): the genomes of soil and plant-associated and newly described type strains.</title>
        <authorList>
            <person name="Whitman W."/>
        </authorList>
    </citation>
    <scope>NUCLEOTIDE SEQUENCE [LARGE SCALE GENOMIC DNA]</scope>
    <source>
        <strain evidence="4 5">CGMCC 4.7090</strain>
    </source>
</reference>
<feature type="transmembrane region" description="Helical" evidence="3">
    <location>
        <begin position="96"/>
        <end position="120"/>
    </location>
</feature>
<dbReference type="OrthoDB" id="3453893at2"/>
<accession>A0A327YXH6</accession>
<sequence>MGLTHRLAQIAGGRPEVFDAAPGDRIRYAAMGGVIVSTSAVAAASAIMAVHMTMDLPVVVELLIGLAWGIIILNLDRLLVVQMMRQERKALSVAAALPRLLLALVLGTVISTPVVLQIFAPEIETELIVMQAEQAEAYNRQIAANPDYARIPELTEQIAGDEAVLAKGVSVNVESDPAVTAVRELYDKAQTAYLAAEKNVVCEKEGTCGSGKAGPGIAFDEKVQIRDDRKTERDDAAQQLKDAREAARSNLSTAQDTAITAARSRLDANQATLTTLTERLEAAKRAHAAQSEQDDGLLARLEALDRLSADRPTLQLAHVMLFLLFLCLELLPVMMKLLQVLGPETQYDRKAKEVDDKHARTAAERWDVEREIEQDRLQLIKDASKIGNQKVVEAQSQVMQRVLDAWEDYAHAATDRDVQRWQDQLASAERLGDNETRTVQLRAYPSPGHDSVYWAPDGHETTRPINGPDAPRVIRGTAAAGDSMPPPRRSLYGRPQVTDDPE</sequence>
<keyword evidence="5" id="KW-1185">Reference proteome</keyword>
<keyword evidence="3" id="KW-0812">Transmembrane</keyword>
<keyword evidence="3" id="KW-1133">Transmembrane helix</keyword>
<dbReference type="EMBL" id="QLMJ01000029">
    <property type="protein sequence ID" value="RAK26020.1"/>
    <property type="molecule type" value="Genomic_DNA"/>
</dbReference>
<feature type="region of interest" description="Disordered" evidence="2">
    <location>
        <begin position="461"/>
        <end position="502"/>
    </location>
</feature>
<feature type="transmembrane region" description="Helical" evidence="3">
    <location>
        <begin position="28"/>
        <end position="50"/>
    </location>
</feature>
<feature type="coiled-coil region" evidence="1">
    <location>
        <begin position="226"/>
        <end position="293"/>
    </location>
</feature>
<dbReference type="AlphaFoldDB" id="A0A327YXH6"/>
<evidence type="ECO:0000256" key="1">
    <source>
        <dbReference type="SAM" id="Coils"/>
    </source>
</evidence>
<evidence type="ECO:0000313" key="4">
    <source>
        <dbReference type="EMBL" id="RAK26020.1"/>
    </source>
</evidence>
<protein>
    <submittedName>
        <fullName evidence="4">Uncharacterized protein DUF4407</fullName>
    </submittedName>
</protein>
<gene>
    <name evidence="4" type="ORF">B0I29_12956</name>
</gene>
<name>A0A327YXH6_9ACTN</name>
<evidence type="ECO:0000313" key="5">
    <source>
        <dbReference type="Proteomes" id="UP000249341"/>
    </source>
</evidence>
<evidence type="ECO:0000256" key="2">
    <source>
        <dbReference type="SAM" id="MobiDB-lite"/>
    </source>
</evidence>